<keyword evidence="3" id="KW-1185">Reference proteome</keyword>
<dbReference type="InterPro" id="IPR034660">
    <property type="entry name" value="DinB/YfiT-like"/>
</dbReference>
<dbReference type="InterPro" id="IPR024775">
    <property type="entry name" value="DinB-like"/>
</dbReference>
<dbReference type="Gene3D" id="1.20.120.450">
    <property type="entry name" value="dinb family like domain"/>
    <property type="match status" value="1"/>
</dbReference>
<protein>
    <submittedName>
        <fullName evidence="2">DinB family protein</fullName>
    </submittedName>
</protein>
<evidence type="ECO:0000313" key="2">
    <source>
        <dbReference type="EMBL" id="MFD2834358.1"/>
    </source>
</evidence>
<gene>
    <name evidence="2" type="ORF">ACFSYS_13785</name>
</gene>
<dbReference type="RefSeq" id="WP_251739014.1">
    <property type="nucleotide sequence ID" value="NZ_JBHUOJ010000032.1"/>
</dbReference>
<accession>A0ABW5XAF8</accession>
<dbReference type="Proteomes" id="UP001597438">
    <property type="component" value="Unassembled WGS sequence"/>
</dbReference>
<dbReference type="EMBL" id="JBHUOJ010000032">
    <property type="protein sequence ID" value="MFD2834358.1"/>
    <property type="molecule type" value="Genomic_DNA"/>
</dbReference>
<dbReference type="Pfam" id="PF12867">
    <property type="entry name" value="DinB_2"/>
    <property type="match status" value="1"/>
</dbReference>
<reference evidence="3" key="1">
    <citation type="journal article" date="2019" name="Int. J. Syst. Evol. Microbiol.">
        <title>The Global Catalogue of Microorganisms (GCM) 10K type strain sequencing project: providing services to taxonomists for standard genome sequencing and annotation.</title>
        <authorList>
            <consortium name="The Broad Institute Genomics Platform"/>
            <consortium name="The Broad Institute Genome Sequencing Center for Infectious Disease"/>
            <person name="Wu L."/>
            <person name="Ma J."/>
        </authorList>
    </citation>
    <scope>NUCLEOTIDE SEQUENCE [LARGE SCALE GENOMIC DNA]</scope>
    <source>
        <strain evidence="3">KCTC 52925</strain>
    </source>
</reference>
<evidence type="ECO:0000313" key="3">
    <source>
        <dbReference type="Proteomes" id="UP001597438"/>
    </source>
</evidence>
<evidence type="ECO:0000259" key="1">
    <source>
        <dbReference type="Pfam" id="PF12867"/>
    </source>
</evidence>
<organism evidence="2 3">
    <name type="scientific">Christiangramia antarctica</name>
    <dbReference type="NCBI Taxonomy" id="2058158"/>
    <lineage>
        <taxon>Bacteria</taxon>
        <taxon>Pseudomonadati</taxon>
        <taxon>Bacteroidota</taxon>
        <taxon>Flavobacteriia</taxon>
        <taxon>Flavobacteriales</taxon>
        <taxon>Flavobacteriaceae</taxon>
        <taxon>Christiangramia</taxon>
    </lineage>
</organism>
<dbReference type="SUPFAM" id="SSF109854">
    <property type="entry name" value="DinB/YfiT-like putative metalloenzymes"/>
    <property type="match status" value="1"/>
</dbReference>
<proteinExistence type="predicted"/>
<comment type="caution">
    <text evidence="2">The sequence shown here is derived from an EMBL/GenBank/DDBJ whole genome shotgun (WGS) entry which is preliminary data.</text>
</comment>
<sequence length="159" mass="18888">MQFSNRERDLLIKHLEGGQAFISIDKVLENVPFSKLGKRPSGLPYSFYQIFWHMVYAQKDILEYTVSEIHKDRNWPDDYWPKQTGPESLDEWKQLKEDYFKDQKELKDVINNSEIDLSTSVLNSEMHSYFREILLIIEHNSYHTGQLVILGRLLNEYSS</sequence>
<feature type="domain" description="DinB-like" evidence="1">
    <location>
        <begin position="25"/>
        <end position="147"/>
    </location>
</feature>
<name>A0ABW5XAF8_9FLAO</name>